<dbReference type="Proteomes" id="UP000887013">
    <property type="component" value="Unassembled WGS sequence"/>
</dbReference>
<sequence>MHVFLTSNLEVYLTGGDKLKSEEEGMKNYKCGEVPRFRDQWKSQLFHPYFPREKTHFPSKSFESPLLSIFADNILFPSISQPPPLLFRIL</sequence>
<keyword evidence="2" id="KW-1185">Reference proteome</keyword>
<comment type="caution">
    <text evidence="1">The sequence shown here is derived from an EMBL/GenBank/DDBJ whole genome shotgun (WGS) entry which is preliminary data.</text>
</comment>
<reference evidence="1" key="1">
    <citation type="submission" date="2020-08" db="EMBL/GenBank/DDBJ databases">
        <title>Multicomponent nature underlies the extraordinary mechanical properties of spider dragline silk.</title>
        <authorList>
            <person name="Kono N."/>
            <person name="Nakamura H."/>
            <person name="Mori M."/>
            <person name="Yoshida Y."/>
            <person name="Ohtoshi R."/>
            <person name="Malay A.D."/>
            <person name="Moran D.A.P."/>
            <person name="Tomita M."/>
            <person name="Numata K."/>
            <person name="Arakawa K."/>
        </authorList>
    </citation>
    <scope>NUCLEOTIDE SEQUENCE</scope>
</reference>
<dbReference type="EMBL" id="BMAW01103519">
    <property type="protein sequence ID" value="GFT09500.1"/>
    <property type="molecule type" value="Genomic_DNA"/>
</dbReference>
<organism evidence="1 2">
    <name type="scientific">Nephila pilipes</name>
    <name type="common">Giant wood spider</name>
    <name type="synonym">Nephila maculata</name>
    <dbReference type="NCBI Taxonomy" id="299642"/>
    <lineage>
        <taxon>Eukaryota</taxon>
        <taxon>Metazoa</taxon>
        <taxon>Ecdysozoa</taxon>
        <taxon>Arthropoda</taxon>
        <taxon>Chelicerata</taxon>
        <taxon>Arachnida</taxon>
        <taxon>Araneae</taxon>
        <taxon>Araneomorphae</taxon>
        <taxon>Entelegynae</taxon>
        <taxon>Araneoidea</taxon>
        <taxon>Nephilidae</taxon>
        <taxon>Nephila</taxon>
    </lineage>
</organism>
<evidence type="ECO:0000313" key="2">
    <source>
        <dbReference type="Proteomes" id="UP000887013"/>
    </source>
</evidence>
<name>A0A8X6NDH0_NEPPI</name>
<dbReference type="AlphaFoldDB" id="A0A8X6NDH0"/>
<gene>
    <name evidence="1" type="ORF">NPIL_654161</name>
</gene>
<accession>A0A8X6NDH0</accession>
<evidence type="ECO:0000313" key="1">
    <source>
        <dbReference type="EMBL" id="GFT09500.1"/>
    </source>
</evidence>
<proteinExistence type="predicted"/>
<protein>
    <submittedName>
        <fullName evidence="1">Uncharacterized protein</fullName>
    </submittedName>
</protein>